<evidence type="ECO:0000313" key="4">
    <source>
        <dbReference type="EMBL" id="KWX17927.1"/>
    </source>
</evidence>
<evidence type="ECO:0000256" key="1">
    <source>
        <dbReference type="SAM" id="SignalP"/>
    </source>
</evidence>
<dbReference type="CDD" id="cd06583">
    <property type="entry name" value="PGRP"/>
    <property type="match status" value="1"/>
</dbReference>
<evidence type="ECO:0000313" key="3">
    <source>
        <dbReference type="EMBL" id="KWX16881.1"/>
    </source>
</evidence>
<evidence type="ECO:0000259" key="2">
    <source>
        <dbReference type="SMART" id="SM00644"/>
    </source>
</evidence>
<dbReference type="InterPro" id="IPR002502">
    <property type="entry name" value="Amidase_domain"/>
</dbReference>
<dbReference type="EMBL" id="LRHK01000001">
    <property type="protein sequence ID" value="KWX18058.1"/>
    <property type="molecule type" value="Genomic_DNA"/>
</dbReference>
<evidence type="ECO:0000313" key="6">
    <source>
        <dbReference type="Proteomes" id="UP000070452"/>
    </source>
</evidence>
<reference evidence="5 6" key="1">
    <citation type="submission" date="2016-01" db="EMBL/GenBank/DDBJ databases">
        <title>Molecular Mechanisms for transfer of large genomic segments between Enterococcus faecium strains.</title>
        <authorList>
            <person name="Garcia-Solache M.A."/>
            <person name="Lebreton F."/>
            <person name="Mclaughlin R.E."/>
            <person name="Whiteaker J.D."/>
            <person name="Gilmore M.S."/>
            <person name="Rice L.B."/>
        </authorList>
    </citation>
    <scope>NUCLEOTIDE SEQUENCE [LARGE SCALE GENOMIC DNA]</scope>
    <source>
        <strain evidence="5 6">D344RRF x C68</strain>
    </source>
</reference>
<feature type="chain" id="PRO_5007452960" evidence="1">
    <location>
        <begin position="26"/>
        <end position="341"/>
    </location>
</feature>
<dbReference type="InterPro" id="IPR036505">
    <property type="entry name" value="Amidase/PGRP_sf"/>
</dbReference>
<protein>
    <submittedName>
        <fullName evidence="5">N-acetylmuramoyl-L-alanine amidase</fullName>
    </submittedName>
</protein>
<feature type="signal peptide" evidence="1">
    <location>
        <begin position="1"/>
        <end position="25"/>
    </location>
</feature>
<dbReference type="Proteomes" id="UP000070452">
    <property type="component" value="Unassembled WGS sequence"/>
</dbReference>
<evidence type="ECO:0000313" key="5">
    <source>
        <dbReference type="EMBL" id="KWX18058.1"/>
    </source>
</evidence>
<gene>
    <name evidence="4" type="ORF">AWT83_05385</name>
    <name evidence="5" type="ORF">AWT83_06075</name>
    <name evidence="3" type="ORF">AWT83_15430</name>
</gene>
<dbReference type="EMBL" id="LRHK01000005">
    <property type="protein sequence ID" value="KWX16881.1"/>
    <property type="molecule type" value="Genomic_DNA"/>
</dbReference>
<dbReference type="EMBL" id="LRHK01000001">
    <property type="protein sequence ID" value="KWX17927.1"/>
    <property type="molecule type" value="Genomic_DNA"/>
</dbReference>
<organism evidence="5 6">
    <name type="scientific">Enterococcus faecium</name>
    <name type="common">Streptococcus faecium</name>
    <dbReference type="NCBI Taxonomy" id="1352"/>
    <lineage>
        <taxon>Bacteria</taxon>
        <taxon>Bacillati</taxon>
        <taxon>Bacillota</taxon>
        <taxon>Bacilli</taxon>
        <taxon>Lactobacillales</taxon>
        <taxon>Enterococcaceae</taxon>
        <taxon>Enterococcus</taxon>
    </lineage>
</organism>
<keyword evidence="1" id="KW-0732">Signal</keyword>
<dbReference type="SMART" id="SM00644">
    <property type="entry name" value="Ami_2"/>
    <property type="match status" value="1"/>
</dbReference>
<dbReference type="GO" id="GO:0009253">
    <property type="term" value="P:peptidoglycan catabolic process"/>
    <property type="evidence" value="ECO:0007669"/>
    <property type="project" value="InterPro"/>
</dbReference>
<name>A0A132P6U7_ENTFC</name>
<dbReference type="Pfam" id="PF01510">
    <property type="entry name" value="Amidase_2"/>
    <property type="match status" value="1"/>
</dbReference>
<sequence length="341" mass="38428">MKKKITITAMSLLTALFLLPINTFAYTINDEYNLAPNQGDSRLAIPNKIILHETGIDAPARNVAANMKNNYNGSNPYTTDVIGDGGIVYRVGEQGYVSWGAGNANPYAPVQIELQRTYDKALFEKNYRAYIEYTRDSAKKYGIPLTLDQGTSLFTKGIISHLWVTNYVWGNHTDPYGYLSQMGVSKEKLAYDLAHGFTDENPTTSENKPVIDPTRAGAANPTLTDGTNYAHIDQFGEIENANLHVAGWHIANYKYEYIFIMDYNTGKELARVRADGIYRPDVNQAYNTLGNVGYHVSFNMRNFPNKKVYVMMRATNDPKGNTKSGAQDFHDKRWYLNIPKR</sequence>
<dbReference type="AlphaFoldDB" id="A0A132P6U7"/>
<proteinExistence type="predicted"/>
<dbReference type="GO" id="GO:0008745">
    <property type="term" value="F:N-acetylmuramoyl-L-alanine amidase activity"/>
    <property type="evidence" value="ECO:0007669"/>
    <property type="project" value="InterPro"/>
</dbReference>
<feature type="domain" description="N-acetylmuramoyl-L-alanine amidase" evidence="2">
    <location>
        <begin position="36"/>
        <end position="176"/>
    </location>
</feature>
<dbReference type="RefSeq" id="WP_060854004.1">
    <property type="nucleotide sequence ID" value="NZ_LRHK01000001.1"/>
</dbReference>
<comment type="caution">
    <text evidence="5">The sequence shown here is derived from an EMBL/GenBank/DDBJ whole genome shotgun (WGS) entry which is preliminary data.</text>
</comment>
<dbReference type="Gene3D" id="3.40.80.10">
    <property type="entry name" value="Peptidoglycan recognition protein-like"/>
    <property type="match status" value="1"/>
</dbReference>
<dbReference type="SUPFAM" id="SSF55846">
    <property type="entry name" value="N-acetylmuramoyl-L-alanine amidase-like"/>
    <property type="match status" value="1"/>
</dbReference>
<accession>A0A132P6U7</accession>